<proteinExistence type="predicted"/>
<dbReference type="Proteomes" id="UP001470230">
    <property type="component" value="Unassembled WGS sequence"/>
</dbReference>
<feature type="region of interest" description="Disordered" evidence="1">
    <location>
        <begin position="1048"/>
        <end position="1110"/>
    </location>
</feature>
<feature type="compositionally biased region" description="Low complexity" evidence="1">
    <location>
        <begin position="1082"/>
        <end position="1096"/>
    </location>
</feature>
<feature type="compositionally biased region" description="Basic residues" evidence="1">
    <location>
        <begin position="852"/>
        <end position="865"/>
    </location>
</feature>
<reference evidence="2 3" key="1">
    <citation type="submission" date="2024-04" db="EMBL/GenBank/DDBJ databases">
        <title>Tritrichomonas musculus Genome.</title>
        <authorList>
            <person name="Alves-Ferreira E."/>
            <person name="Grigg M."/>
            <person name="Lorenzi H."/>
            <person name="Galac M."/>
        </authorList>
    </citation>
    <scope>NUCLEOTIDE SEQUENCE [LARGE SCALE GENOMIC DNA]</scope>
    <source>
        <strain evidence="2 3">EAF2021</strain>
    </source>
</reference>
<comment type="caution">
    <text evidence="2">The sequence shown here is derived from an EMBL/GenBank/DDBJ whole genome shotgun (WGS) entry which is preliminary data.</text>
</comment>
<feature type="region of interest" description="Disordered" evidence="1">
    <location>
        <begin position="714"/>
        <end position="753"/>
    </location>
</feature>
<feature type="compositionally biased region" description="Basic residues" evidence="1">
    <location>
        <begin position="1097"/>
        <end position="1110"/>
    </location>
</feature>
<dbReference type="EMBL" id="JAPFFF010000007">
    <property type="protein sequence ID" value="KAK8886647.1"/>
    <property type="molecule type" value="Genomic_DNA"/>
</dbReference>
<evidence type="ECO:0000313" key="3">
    <source>
        <dbReference type="Proteomes" id="UP001470230"/>
    </source>
</evidence>
<feature type="region of interest" description="Disordered" evidence="1">
    <location>
        <begin position="1174"/>
        <end position="1194"/>
    </location>
</feature>
<keyword evidence="3" id="KW-1185">Reference proteome</keyword>
<feature type="region of interest" description="Disordered" evidence="1">
    <location>
        <begin position="834"/>
        <end position="865"/>
    </location>
</feature>
<feature type="compositionally biased region" description="Basic and acidic residues" evidence="1">
    <location>
        <begin position="724"/>
        <end position="737"/>
    </location>
</feature>
<name>A0ABR2K6U6_9EUKA</name>
<organism evidence="2 3">
    <name type="scientific">Tritrichomonas musculus</name>
    <dbReference type="NCBI Taxonomy" id="1915356"/>
    <lineage>
        <taxon>Eukaryota</taxon>
        <taxon>Metamonada</taxon>
        <taxon>Parabasalia</taxon>
        <taxon>Tritrichomonadida</taxon>
        <taxon>Tritrichomonadidae</taxon>
        <taxon>Tritrichomonas</taxon>
    </lineage>
</organism>
<feature type="compositionally biased region" description="Polar residues" evidence="1">
    <location>
        <begin position="738"/>
        <end position="751"/>
    </location>
</feature>
<protein>
    <submittedName>
        <fullName evidence="2">Uncharacterized protein</fullName>
    </submittedName>
</protein>
<feature type="compositionally biased region" description="Low complexity" evidence="1">
    <location>
        <begin position="835"/>
        <end position="848"/>
    </location>
</feature>
<gene>
    <name evidence="2" type="ORF">M9Y10_042113</name>
</gene>
<sequence length="1498" mass="172388">MDSYEDLITNEKQKYEMHRTIMPIFFFKPNESFDLNYTLTSSIKEEDNFEFPKFPFPTDFENYEKFSNQAKNWMDSILSHFLHYSGAPILPVPTTLFYRSFNLEFWPRDKDTLRTLAKKLGPLLLPLRPNNLLELENKVFNCSTNITNANYNSSEEDIFQDDNNFSEPDYNGRPLSYKYHFVQNDFFQLVLPEPIPECYDTFEEYNVALNNWYKITNEKYPEYKKIKKVEEIGNELGIKASISSPSAISSFSGRSKIDKNNEECRKKLFNKDSKTCSIEQLNEAFNVTLSKTEFDRLTSIDIQSFQSKFDLFSHQKTLPNTGQMTKINSYCFDEETFELLREMDNENIALMIDDSIEFGPIDYITKFPIQNYDIQSQFIFVEPNKNIGILQPAVCERAYYDFPLFLLNNESPSQFIQYCEECQIDFSLFIKTSDDFVKFIKLCDPSDMILSQKFVYVFKYLFSLPSKFEIYVKPLIGSYNKNDCYQFDMKSYEILRTFMRIVESSNEFCDDKISRMMYNLNIQIDEESFTNSKKKSKKDSSNLKDFNHKEILNIYKLCARCASLYTFTNLFSFKKWNSNIIFEYISNTVLNPLLFQLSKKINLFRNDIITCYTNDIIDKLDKNIKKANQNAKNNDQDDSNIGNKLMSFSSAFMSFSEAAKTLSEQFVIPRTKSQLRIPIFVLNQDGNSEGKVSTIDDAQINDNQDKTLSMIFSNKSIPLPQQPSERRPSLIDNDYNKNDSNLSPVNPQYSLNDEEPANFKSIIQNIDNGVMENFSALKLINKNEKDEVENTINSLQNSICSMAQSFKTLPKAEANDDNANEKNNEEDDYMKILSKSKSSSSHSNSTSSENKKSKRKKKKKSKSAKRAKSLAYRIIFLVVNMDYPNLHLALFHPSPINFFNDLSKLENGNAFMNLAGGFASKTEKLKSAFLYSDAFKNLIYEIINFDIPKLEISMINFAKRALILLNQTNDRLFSRSQITSLLKSFTSNVPSFNFILCPTISYHFKNKDKFLYTSTTANENKNNSNLNSINNLNPNNLSLLASTDQNYSSFDSSRKTPRKSPFLNSHDDQFDIGSEPSVPIISSDDLSSSNSSLRSSFRQRKEKSKSGKKRTTFDDYLTSTGVDCATSTPNINQFESKAKSFDAHGPLVPDLDSSGFNTYHGNTNDIRTISSLSSSASPMSFRRDAKRQTSRRKNTDSIFGLKGIRLSMSYSVSDSDNSDSFYLAREEEIKQQQQPLKPQYAGEDWLSDGTMLATYLASLVYSVKSSCFPYLLRSVDLLFVSSRIIFPRKFWGTFCGALSVAEVNSWIFLRTIFKLGFVQVLPVEFSLFFPAVFNYKCPYISDNNEEKNESKPKSSKDPLNSTSASGLTFEKLNHQVEKAKQLSLKVMMFSAAVTSAMDTSLQYLDNLLMNDKNHLQKIFFNSVNPSIKIEKLSSSNNKKQEINANDTKSSINFNLYSSSYQASLRNIVQRNKVYYKKIVDKLKCYGNRFQNLISMFPT</sequence>
<accession>A0ABR2K6U6</accession>
<evidence type="ECO:0000256" key="1">
    <source>
        <dbReference type="SAM" id="MobiDB-lite"/>
    </source>
</evidence>
<evidence type="ECO:0000313" key="2">
    <source>
        <dbReference type="EMBL" id="KAK8886647.1"/>
    </source>
</evidence>